<dbReference type="SUPFAM" id="SSF53098">
    <property type="entry name" value="Ribonuclease H-like"/>
    <property type="match status" value="1"/>
</dbReference>
<dbReference type="Proteomes" id="UP001151760">
    <property type="component" value="Unassembled WGS sequence"/>
</dbReference>
<protein>
    <submittedName>
        <fullName evidence="2">Zinc finger MYM-type protein 1-like protein</fullName>
    </submittedName>
</protein>
<feature type="domain" description="HAT C-terminal dimerisation" evidence="1">
    <location>
        <begin position="107"/>
        <end position="165"/>
    </location>
</feature>
<feature type="non-terminal residue" evidence="2">
    <location>
        <position position="1"/>
    </location>
</feature>
<proteinExistence type="predicted"/>
<evidence type="ECO:0000259" key="1">
    <source>
        <dbReference type="Pfam" id="PF05699"/>
    </source>
</evidence>
<comment type="caution">
    <text evidence="2">The sequence shown here is derived from an EMBL/GenBank/DDBJ whole genome shotgun (WGS) entry which is preliminary data.</text>
</comment>
<reference evidence="2" key="1">
    <citation type="journal article" date="2022" name="Int. J. Mol. Sci.">
        <title>Draft Genome of Tanacetum Coccineum: Genomic Comparison of Closely Related Tanacetum-Family Plants.</title>
        <authorList>
            <person name="Yamashiro T."/>
            <person name="Shiraishi A."/>
            <person name="Nakayama K."/>
            <person name="Satake H."/>
        </authorList>
    </citation>
    <scope>NUCLEOTIDE SEQUENCE</scope>
</reference>
<accession>A0ABQ5D1T6</accession>
<dbReference type="InterPro" id="IPR017384">
    <property type="entry name" value="NADH_Ub_cplx-1_asu_su-1"/>
</dbReference>
<dbReference type="InterPro" id="IPR012337">
    <property type="entry name" value="RNaseH-like_sf"/>
</dbReference>
<evidence type="ECO:0000313" key="2">
    <source>
        <dbReference type="EMBL" id="GJT30789.1"/>
    </source>
</evidence>
<dbReference type="InterPro" id="IPR055298">
    <property type="entry name" value="AtLOH3-like"/>
</dbReference>
<dbReference type="PANTHER" id="PTHR11697">
    <property type="entry name" value="GENERAL TRANSCRIPTION FACTOR 2-RELATED ZINC FINGER PROTEIN"/>
    <property type="match status" value="1"/>
</dbReference>
<dbReference type="Pfam" id="PF15879">
    <property type="entry name" value="MWFE"/>
    <property type="match status" value="1"/>
</dbReference>
<reference evidence="2" key="2">
    <citation type="submission" date="2022-01" db="EMBL/GenBank/DDBJ databases">
        <authorList>
            <person name="Yamashiro T."/>
            <person name="Shiraishi A."/>
            <person name="Satake H."/>
            <person name="Nakayama K."/>
        </authorList>
    </citation>
    <scope>NUCLEOTIDE SEQUENCE</scope>
</reference>
<gene>
    <name evidence="2" type="ORF">Tco_0911064</name>
</gene>
<name>A0ABQ5D1T6_9ASTR</name>
<dbReference type="InterPro" id="IPR008906">
    <property type="entry name" value="HATC_C_dom"/>
</dbReference>
<dbReference type="PANTHER" id="PTHR11697:SF230">
    <property type="entry name" value="ZINC FINGER, MYM DOMAIN CONTAINING 1"/>
    <property type="match status" value="1"/>
</dbReference>
<dbReference type="Pfam" id="PF05699">
    <property type="entry name" value="Dimer_Tnp_hAT"/>
    <property type="match status" value="1"/>
</dbReference>
<keyword evidence="3" id="KW-1185">Reference proteome</keyword>
<organism evidence="2 3">
    <name type="scientific">Tanacetum coccineum</name>
    <dbReference type="NCBI Taxonomy" id="301880"/>
    <lineage>
        <taxon>Eukaryota</taxon>
        <taxon>Viridiplantae</taxon>
        <taxon>Streptophyta</taxon>
        <taxon>Embryophyta</taxon>
        <taxon>Tracheophyta</taxon>
        <taxon>Spermatophyta</taxon>
        <taxon>Magnoliopsida</taxon>
        <taxon>eudicotyledons</taxon>
        <taxon>Gunneridae</taxon>
        <taxon>Pentapetalae</taxon>
        <taxon>asterids</taxon>
        <taxon>campanulids</taxon>
        <taxon>Asterales</taxon>
        <taxon>Asteraceae</taxon>
        <taxon>Asteroideae</taxon>
        <taxon>Anthemideae</taxon>
        <taxon>Anthemidinae</taxon>
        <taxon>Tanacetum</taxon>
    </lineage>
</organism>
<dbReference type="EMBL" id="BQNB010014654">
    <property type="protein sequence ID" value="GJT30789.1"/>
    <property type="molecule type" value="Genomic_DNA"/>
</dbReference>
<sequence>VNNLHHYQVDVLYSVIDMQLQELNHCFNEVITRLLICMSSLCPSKSFEAFKVDDIIELATFYPEEFPTPYDSLELELKRYIVDVSGDKEFAILKDIKDLCKKMVETKKNEIYPNVYLLVKLVLILPVATSTVERAFSAMKLIKSVLRNKLGDDFMHDCLVSYVEKDILEGISNDTIIARFQAMKPRKTQHPRFRAERKAATKEEEMGRLQWMEALLPLGIIAGMLCIAGNVQYTIHKAAHGRPKHIGNDMWDVAMERRDKKIVDQTLNN</sequence>
<evidence type="ECO:0000313" key="3">
    <source>
        <dbReference type="Proteomes" id="UP001151760"/>
    </source>
</evidence>